<gene>
    <name evidence="8" type="ORF">OH76DRAFT_1401893</name>
</gene>
<dbReference type="STRING" id="139420.A0A371DF28"/>
<keyword evidence="9" id="KW-1185">Reference proteome</keyword>
<evidence type="ECO:0000256" key="2">
    <source>
        <dbReference type="ARBA" id="ARBA00012446"/>
    </source>
</evidence>
<dbReference type="Pfam" id="PF00450">
    <property type="entry name" value="Peptidase_S10"/>
    <property type="match status" value="1"/>
</dbReference>
<dbReference type="EMBL" id="KZ857396">
    <property type="protein sequence ID" value="RDX51126.1"/>
    <property type="molecule type" value="Genomic_DNA"/>
</dbReference>
<evidence type="ECO:0000256" key="1">
    <source>
        <dbReference type="ARBA" id="ARBA00009431"/>
    </source>
</evidence>
<dbReference type="Proteomes" id="UP000256964">
    <property type="component" value="Unassembled WGS sequence"/>
</dbReference>
<accession>A0A371DF28</accession>
<dbReference type="GO" id="GO:0004185">
    <property type="term" value="F:serine-type carboxypeptidase activity"/>
    <property type="evidence" value="ECO:0007669"/>
    <property type="project" value="UniProtKB-EC"/>
</dbReference>
<comment type="similarity">
    <text evidence="1">Belongs to the peptidase S10 family.</text>
</comment>
<name>A0A371DF28_9APHY</name>
<reference evidence="8 9" key="1">
    <citation type="journal article" date="2018" name="Biotechnol. Biofuels">
        <title>Integrative visual omics of the white-rot fungus Polyporus brumalis exposes the biotechnological potential of its oxidative enzymes for delignifying raw plant biomass.</title>
        <authorList>
            <person name="Miyauchi S."/>
            <person name="Rancon A."/>
            <person name="Drula E."/>
            <person name="Hage H."/>
            <person name="Chaduli D."/>
            <person name="Favel A."/>
            <person name="Grisel S."/>
            <person name="Henrissat B."/>
            <person name="Herpoel-Gimbert I."/>
            <person name="Ruiz-Duenas F.J."/>
            <person name="Chevret D."/>
            <person name="Hainaut M."/>
            <person name="Lin J."/>
            <person name="Wang M."/>
            <person name="Pangilinan J."/>
            <person name="Lipzen A."/>
            <person name="Lesage-Meessen L."/>
            <person name="Navarro D."/>
            <person name="Riley R."/>
            <person name="Grigoriev I.V."/>
            <person name="Zhou S."/>
            <person name="Raouche S."/>
            <person name="Rosso M.N."/>
        </authorList>
    </citation>
    <scope>NUCLEOTIDE SEQUENCE [LARGE SCALE GENOMIC DNA]</scope>
    <source>
        <strain evidence="8 9">BRFM 1820</strain>
    </source>
</reference>
<dbReference type="PRINTS" id="PR00724">
    <property type="entry name" value="CRBOXYPTASEC"/>
</dbReference>
<keyword evidence="3 8" id="KW-0121">Carboxypeptidase</keyword>
<feature type="chain" id="PRO_5016968099" description="carboxypeptidase C" evidence="7">
    <location>
        <begin position="22"/>
        <end position="492"/>
    </location>
</feature>
<dbReference type="GO" id="GO:0000324">
    <property type="term" value="C:fungal-type vacuole"/>
    <property type="evidence" value="ECO:0007669"/>
    <property type="project" value="TreeGrafter"/>
</dbReference>
<dbReference type="Gene3D" id="3.40.50.1820">
    <property type="entry name" value="alpha/beta hydrolase"/>
    <property type="match status" value="1"/>
</dbReference>
<organism evidence="8 9">
    <name type="scientific">Lentinus brumalis</name>
    <dbReference type="NCBI Taxonomy" id="2498619"/>
    <lineage>
        <taxon>Eukaryota</taxon>
        <taxon>Fungi</taxon>
        <taxon>Dikarya</taxon>
        <taxon>Basidiomycota</taxon>
        <taxon>Agaricomycotina</taxon>
        <taxon>Agaricomycetes</taxon>
        <taxon>Polyporales</taxon>
        <taxon>Polyporaceae</taxon>
        <taxon>Lentinus</taxon>
    </lineage>
</organism>
<dbReference type="AlphaFoldDB" id="A0A371DF28"/>
<keyword evidence="6" id="KW-0325">Glycoprotein</keyword>
<evidence type="ECO:0000256" key="5">
    <source>
        <dbReference type="ARBA" id="ARBA00022801"/>
    </source>
</evidence>
<dbReference type="Gene3D" id="1.10.287.410">
    <property type="match status" value="1"/>
</dbReference>
<dbReference type="OrthoDB" id="443318at2759"/>
<dbReference type="InterPro" id="IPR033124">
    <property type="entry name" value="Ser_caboxypep_his_AS"/>
</dbReference>
<dbReference type="InterPro" id="IPR029058">
    <property type="entry name" value="AB_hydrolase_fold"/>
</dbReference>
<evidence type="ECO:0000256" key="4">
    <source>
        <dbReference type="ARBA" id="ARBA00022670"/>
    </source>
</evidence>
<evidence type="ECO:0000313" key="8">
    <source>
        <dbReference type="EMBL" id="RDX51126.1"/>
    </source>
</evidence>
<feature type="signal peptide" evidence="7">
    <location>
        <begin position="1"/>
        <end position="21"/>
    </location>
</feature>
<dbReference type="SUPFAM" id="SSF53474">
    <property type="entry name" value="alpha/beta-Hydrolases"/>
    <property type="match status" value="1"/>
</dbReference>
<proteinExistence type="inferred from homology"/>
<evidence type="ECO:0000256" key="6">
    <source>
        <dbReference type="ARBA" id="ARBA00023180"/>
    </source>
</evidence>
<keyword evidence="4" id="KW-0645">Protease</keyword>
<dbReference type="EC" id="3.4.16.5" evidence="2"/>
<keyword evidence="7" id="KW-0732">Signal</keyword>
<dbReference type="InterPro" id="IPR001563">
    <property type="entry name" value="Peptidase_S10"/>
</dbReference>
<keyword evidence="5" id="KW-0378">Hydrolase</keyword>
<evidence type="ECO:0000256" key="3">
    <source>
        <dbReference type="ARBA" id="ARBA00022645"/>
    </source>
</evidence>
<dbReference type="PANTHER" id="PTHR11802:SF113">
    <property type="entry name" value="SERINE CARBOXYPEPTIDASE CTSA-4.1"/>
    <property type="match status" value="1"/>
</dbReference>
<protein>
    <recommendedName>
        <fullName evidence="2">carboxypeptidase C</fullName>
        <ecNumber evidence="2">3.4.16.5</ecNumber>
    </recommendedName>
</protein>
<dbReference type="PANTHER" id="PTHR11802">
    <property type="entry name" value="SERINE PROTEASE FAMILY S10 SERINE CARBOXYPEPTIDASE"/>
    <property type="match status" value="1"/>
</dbReference>
<evidence type="ECO:0000313" key="9">
    <source>
        <dbReference type="Proteomes" id="UP000256964"/>
    </source>
</evidence>
<sequence>MWFPYRPVLCTLVSLLTTVSARQQPLAAHQVNSFTPYDADLFTPFEDLHALHASEYTVLHHPNFPAHSVRIKQSHFCDGEVRAYTGYIDIEARHLFFYFFESRRDPDTDDVVFWTNGGPGGSSSLGLFMELGPCRVTGPNTTERFDYAWNEHANVFFVDQPVGVGFSYAEYGEQVSSTVEAAKDISAFIVIFFEHFSKFKGRPFHFAGESYGGRYLPVFAAAVYDRNVELVEAGLTPINLTSVMIGNGATDFIGVVRSYYDVMCMDYGFPAITGISDCVRMKQLLPRCEKRFQQSCIDVQDSIDCADAWRFCWDSFAWQYQYINAYDHRKPCKGHPDGPSCYTELQDIGHYLNDPETQAKLGVDQVHNNFTWMDRDLQARFAADYWSFRAKHYLAALLEGGIRVLIYVGDTDWICNWVGNERMTLELEWTQQEVFREQSLREWFVDGEVAGKTRTAGPLTFATVRDAGHLVPYDQPVRALRLANRWLAGEEL</sequence>
<dbReference type="PROSITE" id="PS00560">
    <property type="entry name" value="CARBOXYPEPT_SER_HIS"/>
    <property type="match status" value="1"/>
</dbReference>
<evidence type="ECO:0000256" key="7">
    <source>
        <dbReference type="SAM" id="SignalP"/>
    </source>
</evidence>
<dbReference type="GO" id="GO:0006508">
    <property type="term" value="P:proteolysis"/>
    <property type="evidence" value="ECO:0007669"/>
    <property type="project" value="UniProtKB-KW"/>
</dbReference>